<reference evidence="1 2" key="1">
    <citation type="journal article" date="2019" name="Commun. Biol.">
        <title>The bagworm genome reveals a unique fibroin gene that provides high tensile strength.</title>
        <authorList>
            <person name="Kono N."/>
            <person name="Nakamura H."/>
            <person name="Ohtoshi R."/>
            <person name="Tomita M."/>
            <person name="Numata K."/>
            <person name="Arakawa K."/>
        </authorList>
    </citation>
    <scope>NUCLEOTIDE SEQUENCE [LARGE SCALE GENOMIC DNA]</scope>
</reference>
<name>A0A4C2ABW7_EUMVA</name>
<keyword evidence="2" id="KW-1185">Reference proteome</keyword>
<evidence type="ECO:0000313" key="1">
    <source>
        <dbReference type="EMBL" id="GBP97580.1"/>
    </source>
</evidence>
<accession>A0A4C2ABW7</accession>
<gene>
    <name evidence="1" type="ORF">EVAR_69793_1</name>
</gene>
<dbReference type="Proteomes" id="UP000299102">
    <property type="component" value="Unassembled WGS sequence"/>
</dbReference>
<organism evidence="1 2">
    <name type="scientific">Eumeta variegata</name>
    <name type="common">Bagworm moth</name>
    <name type="synonym">Eumeta japonica</name>
    <dbReference type="NCBI Taxonomy" id="151549"/>
    <lineage>
        <taxon>Eukaryota</taxon>
        <taxon>Metazoa</taxon>
        <taxon>Ecdysozoa</taxon>
        <taxon>Arthropoda</taxon>
        <taxon>Hexapoda</taxon>
        <taxon>Insecta</taxon>
        <taxon>Pterygota</taxon>
        <taxon>Neoptera</taxon>
        <taxon>Endopterygota</taxon>
        <taxon>Lepidoptera</taxon>
        <taxon>Glossata</taxon>
        <taxon>Ditrysia</taxon>
        <taxon>Tineoidea</taxon>
        <taxon>Psychidae</taxon>
        <taxon>Oiketicinae</taxon>
        <taxon>Eumeta</taxon>
    </lineage>
</organism>
<comment type="caution">
    <text evidence="1">The sequence shown here is derived from an EMBL/GenBank/DDBJ whole genome shotgun (WGS) entry which is preliminary data.</text>
</comment>
<sequence>MRKLALIIEYNASSWRIAIMKSIRCNVGVRDPGSYLSLGAFVVGVVSLAQLRFGACRDRSWLDGLKYYHFNFALAINTPPGHFSNVSSGCNVTMRFWLSGD</sequence>
<dbReference type="AlphaFoldDB" id="A0A4C2ABW7"/>
<proteinExistence type="predicted"/>
<evidence type="ECO:0000313" key="2">
    <source>
        <dbReference type="Proteomes" id="UP000299102"/>
    </source>
</evidence>
<dbReference type="EMBL" id="BGZK01002962">
    <property type="protein sequence ID" value="GBP97580.1"/>
    <property type="molecule type" value="Genomic_DNA"/>
</dbReference>
<protein>
    <submittedName>
        <fullName evidence="1">Uncharacterized protein</fullName>
    </submittedName>
</protein>